<dbReference type="AlphaFoldDB" id="A0ABD1ZNQ3"/>
<evidence type="ECO:0000256" key="1">
    <source>
        <dbReference type="SAM" id="Phobius"/>
    </source>
</evidence>
<dbReference type="EMBL" id="JBHFFA010000001">
    <property type="protein sequence ID" value="KAL2653071.1"/>
    <property type="molecule type" value="Genomic_DNA"/>
</dbReference>
<keyword evidence="1" id="KW-0812">Transmembrane</keyword>
<dbReference type="Proteomes" id="UP001605036">
    <property type="component" value="Unassembled WGS sequence"/>
</dbReference>
<evidence type="ECO:0000313" key="3">
    <source>
        <dbReference type="Proteomes" id="UP001605036"/>
    </source>
</evidence>
<accession>A0ABD1ZNQ3</accession>
<evidence type="ECO:0000313" key="2">
    <source>
        <dbReference type="EMBL" id="KAL2653071.1"/>
    </source>
</evidence>
<feature type="transmembrane region" description="Helical" evidence="1">
    <location>
        <begin position="194"/>
        <end position="217"/>
    </location>
</feature>
<gene>
    <name evidence="2" type="ORF">R1flu_021199</name>
</gene>
<feature type="transmembrane region" description="Helical" evidence="1">
    <location>
        <begin position="170"/>
        <end position="188"/>
    </location>
</feature>
<keyword evidence="1" id="KW-0472">Membrane</keyword>
<name>A0ABD1ZNQ3_9MARC</name>
<sequence>MGSGCRIVLVGPIEALGVSSISCCSWICWANCRVSGLRSAQTFLPIRPNLSFRGHPLRHGAAVAFPTRRIDFYSWSVSDTIFVIFRSLRQLVSHHRLLHHRGQHLATKGWPVSFLSALSMLVSVTGKLLCIFRASLMEGMAGLVAKETKRNYRDKVGCFRFHGLHYRGPLAFKTTVAGAVGVAITDMIKLNALIVYMITLPTAPAGVSEIFCFLVTLGRQDSLPIKGSLNFLSTLIQLDHGATSWLVLQTAGVIDVGLQVPQEKRSYYGRVGFLRW</sequence>
<keyword evidence="1" id="KW-1133">Transmembrane helix</keyword>
<protein>
    <submittedName>
        <fullName evidence="2">Uncharacterized protein</fullName>
    </submittedName>
</protein>
<comment type="caution">
    <text evidence="2">The sequence shown here is derived from an EMBL/GenBank/DDBJ whole genome shotgun (WGS) entry which is preliminary data.</text>
</comment>
<keyword evidence="3" id="KW-1185">Reference proteome</keyword>
<proteinExistence type="predicted"/>
<feature type="transmembrane region" description="Helical" evidence="1">
    <location>
        <begin position="112"/>
        <end position="132"/>
    </location>
</feature>
<reference evidence="2 3" key="1">
    <citation type="submission" date="2024-09" db="EMBL/GenBank/DDBJ databases">
        <title>Chromosome-scale assembly of Riccia fluitans.</title>
        <authorList>
            <person name="Paukszto L."/>
            <person name="Sawicki J."/>
            <person name="Karawczyk K."/>
            <person name="Piernik-Szablinska J."/>
            <person name="Szczecinska M."/>
            <person name="Mazdziarz M."/>
        </authorList>
    </citation>
    <scope>NUCLEOTIDE SEQUENCE [LARGE SCALE GENOMIC DNA]</scope>
    <source>
        <strain evidence="2">Rf_01</strain>
        <tissue evidence="2">Aerial parts of the thallus</tissue>
    </source>
</reference>
<organism evidence="2 3">
    <name type="scientific">Riccia fluitans</name>
    <dbReference type="NCBI Taxonomy" id="41844"/>
    <lineage>
        <taxon>Eukaryota</taxon>
        <taxon>Viridiplantae</taxon>
        <taxon>Streptophyta</taxon>
        <taxon>Embryophyta</taxon>
        <taxon>Marchantiophyta</taxon>
        <taxon>Marchantiopsida</taxon>
        <taxon>Marchantiidae</taxon>
        <taxon>Marchantiales</taxon>
        <taxon>Ricciaceae</taxon>
        <taxon>Riccia</taxon>
    </lineage>
</organism>